<protein>
    <submittedName>
        <fullName evidence="2">Uncharacterized protein</fullName>
    </submittedName>
</protein>
<comment type="caution">
    <text evidence="2">The sequence shown here is derived from an EMBL/GenBank/DDBJ whole genome shotgun (WGS) entry which is preliminary data.</text>
</comment>
<dbReference type="EMBL" id="JANJYI010000003">
    <property type="protein sequence ID" value="KAK2656722.1"/>
    <property type="molecule type" value="Genomic_DNA"/>
</dbReference>
<keyword evidence="3" id="KW-1185">Reference proteome</keyword>
<evidence type="ECO:0000313" key="2">
    <source>
        <dbReference type="EMBL" id="KAK2656722.1"/>
    </source>
</evidence>
<dbReference type="Proteomes" id="UP001280121">
    <property type="component" value="Unassembled WGS sequence"/>
</dbReference>
<dbReference type="AlphaFoldDB" id="A0AAD9XCE4"/>
<sequence length="98" mass="11090">MQEIIRETRKDPEDSPIKANHGSELESLLLNQPKFEGVDPETESRPLKEEVKPLNSNMTNEPIGIQEATIKATSEGFQFCFVEEEDLGISAIRDFIEN</sequence>
<evidence type="ECO:0000256" key="1">
    <source>
        <dbReference type="SAM" id="MobiDB-lite"/>
    </source>
</evidence>
<name>A0AAD9XCE4_9ROSI</name>
<feature type="compositionally biased region" description="Basic and acidic residues" evidence="1">
    <location>
        <begin position="1"/>
        <end position="24"/>
    </location>
</feature>
<organism evidence="2 3">
    <name type="scientific">Dipteronia dyeriana</name>
    <dbReference type="NCBI Taxonomy" id="168575"/>
    <lineage>
        <taxon>Eukaryota</taxon>
        <taxon>Viridiplantae</taxon>
        <taxon>Streptophyta</taxon>
        <taxon>Embryophyta</taxon>
        <taxon>Tracheophyta</taxon>
        <taxon>Spermatophyta</taxon>
        <taxon>Magnoliopsida</taxon>
        <taxon>eudicotyledons</taxon>
        <taxon>Gunneridae</taxon>
        <taxon>Pentapetalae</taxon>
        <taxon>rosids</taxon>
        <taxon>malvids</taxon>
        <taxon>Sapindales</taxon>
        <taxon>Sapindaceae</taxon>
        <taxon>Hippocastanoideae</taxon>
        <taxon>Acereae</taxon>
        <taxon>Dipteronia</taxon>
    </lineage>
</organism>
<feature type="region of interest" description="Disordered" evidence="1">
    <location>
        <begin position="1"/>
        <end position="26"/>
    </location>
</feature>
<accession>A0AAD9XCE4</accession>
<evidence type="ECO:0000313" key="3">
    <source>
        <dbReference type="Proteomes" id="UP001280121"/>
    </source>
</evidence>
<proteinExistence type="predicted"/>
<reference evidence="2" key="1">
    <citation type="journal article" date="2023" name="Plant J.">
        <title>Genome sequences and population genomics provide insights into the demographic history, inbreeding, and mutation load of two 'living fossil' tree species of Dipteronia.</title>
        <authorList>
            <person name="Feng Y."/>
            <person name="Comes H.P."/>
            <person name="Chen J."/>
            <person name="Zhu S."/>
            <person name="Lu R."/>
            <person name="Zhang X."/>
            <person name="Li P."/>
            <person name="Qiu J."/>
            <person name="Olsen K.M."/>
            <person name="Qiu Y."/>
        </authorList>
    </citation>
    <scope>NUCLEOTIDE SEQUENCE</scope>
    <source>
        <strain evidence="2">KIB01</strain>
    </source>
</reference>
<gene>
    <name evidence="2" type="ORF">Ddye_009774</name>
</gene>